<keyword evidence="10 15" id="KW-0472">Membrane</keyword>
<keyword evidence="13" id="KW-0175">Coiled coil</keyword>
<sequence length="1318" mass="145901">MPGTVSDGPSVSLSFANNFWGKDDAGVDPLLSRMHSAKLTCDELKSFYTARSSIEDEYARKLLQLSRKSLGSQESGTLRSSLDVLRGEVEQMGKAHQNIAAQMKTELEEPLAAFAGAMKERRKIVQGGVEKLLKVKVQQTQQVNKTRDRYEQECLKIKGYLAQGHMVMGQEERKNKAKLEKTQINLATSNTEYETAVKILEETTGRWNRDWKAAADKFQDLEEERLDFTKSSLWSFANIASTVCVSDDASCEKVRLSLENCEVEKDIIGFIQDRGTGQEIPDPPKYINFCRGDVSDTESMSSEDDNYSVAQFQRTINPAYRSSSPQPSTYESHHDPQSSLLRDVGLQQPDTPPSREATLTPQKATADRTRPAQPDFQQQPSRLSYEQTQPAPLATVPHDPYPMDGMTMLCRTGPTSDRSSAHSPMRPSSRDSQSDYSNPTSFSSQEPPPVAKTSPIKQNAGPPPEKQVLKKKSGFFQGHSPFRRKSNKDKDRPPVATPSSRNTWSARSTTQQQSSPVRRPQMYGQESQSQSQNMISDRPSGSPEPIDPRANLQLNIGNNVFDVATPDRKNKNQATPSQEQEDLDPIAQALAELKGVTKASSTRISADKYHGIATPAPVSTPNSRAVPAPMANGALMAGMRGTPPPSYDQPPVQRLGLPQPAFTSKAMQQTRQKYVDQTQTMFNQQNRPDSQGGYGSGQSRPGTRGSDMPRATSPAPPRSVSPRPGMQTDTRQSYRSASPNPYAAGTQPTQRRPQSEAQKRGSDQGYYRHNSANDIKRAVSPAPFRDERPNSSHVEMSMQLAQPSNDGYGSQNSRHSGRQSSNSRPMTYYGGQGQVTAASRQRSKSVADVRQFNREGRPILHFSRAMYMYQAAIAEELSFAKGDILAVLRLQDDGWWEAEVAGKNGRPGLVPRDKKLICSQDLIKRPYNAATSKPAQKTYLNTILFVSTSTVLLVVAISAYVLFYINYVPQTSIERVIHLQYGDGIHPYGVAKLDSSLVSQQAYDISISLSLPRSPRNVAAGNFMLSLSLLSPSYVPPEPVTSPPLSRETSLVPLVSPTPDDILYNSRRPAILKYESPLISYSSRLAALPLYVLGLRREAEKLDVPMVEGIVFPRGWKNVPGFVVVELQAGQDVQVYEVRVQFMARFEGMRWLMYNHRVLSLIVFTGAFWGAEVMFTLFAWLVLRWIFTSTSKATTPSPPPSKEVKKEEGGEAVKVKKEEETTATEPDMSDTPRNFPTYGRQQPLRFVPQVKNEGESEEYVLDETTIQPLAAEADDEEDGELSAAGGFRDSGVGTSFSDAGSNRGVPRRRSKGGRNNGI</sequence>
<feature type="compositionally biased region" description="Polar residues" evidence="14">
    <location>
        <begin position="791"/>
        <end position="825"/>
    </location>
</feature>
<feature type="region of interest" description="Disordered" evidence="14">
    <location>
        <begin position="1192"/>
        <end position="1318"/>
    </location>
</feature>
<comment type="caution">
    <text evidence="18">The sequence shown here is derived from an EMBL/GenBank/DDBJ whole genome shotgun (WGS) entry which is preliminary data.</text>
</comment>
<feature type="region of interest" description="Disordered" evidence="14">
    <location>
        <begin position="343"/>
        <end position="582"/>
    </location>
</feature>
<keyword evidence="8 15" id="KW-1133">Transmembrane helix</keyword>
<evidence type="ECO:0000256" key="15">
    <source>
        <dbReference type="SAM" id="Phobius"/>
    </source>
</evidence>
<dbReference type="InterPro" id="IPR001060">
    <property type="entry name" value="FCH_dom"/>
</dbReference>
<evidence type="ECO:0000256" key="9">
    <source>
        <dbReference type="ARBA" id="ARBA00023098"/>
    </source>
</evidence>
<dbReference type="SUPFAM" id="SSF50044">
    <property type="entry name" value="SH3-domain"/>
    <property type="match status" value="1"/>
</dbReference>
<feature type="compositionally biased region" description="Polar residues" evidence="14">
    <location>
        <begin position="434"/>
        <end position="445"/>
    </location>
</feature>
<dbReference type="PROSITE" id="PS51741">
    <property type="entry name" value="F_BAR"/>
    <property type="match status" value="1"/>
</dbReference>
<feature type="region of interest" description="Disordered" evidence="14">
    <location>
        <begin position="683"/>
        <end position="847"/>
    </location>
</feature>
<keyword evidence="4" id="KW-0963">Cytoplasm</keyword>
<protein>
    <submittedName>
        <fullName evidence="18">Uncharacterized protein</fullName>
    </submittedName>
</protein>
<dbReference type="InterPro" id="IPR001452">
    <property type="entry name" value="SH3_domain"/>
</dbReference>
<gene>
    <name evidence="18" type="ORF">PVAG01_07233</name>
</gene>
<feature type="compositionally biased region" description="Polar residues" evidence="14">
    <location>
        <begin position="375"/>
        <end position="390"/>
    </location>
</feature>
<dbReference type="InterPro" id="IPR027267">
    <property type="entry name" value="AH/BAR_dom_sf"/>
</dbReference>
<keyword evidence="3 12" id="KW-0728">SH3 domain</keyword>
<dbReference type="PANTHER" id="PTHR23065">
    <property type="entry name" value="PROLINE-SERINE-THREONINE PHOSPHATASE INTERACTING PROTEIN 1"/>
    <property type="match status" value="1"/>
</dbReference>
<dbReference type="Pfam" id="PF06775">
    <property type="entry name" value="Seipin"/>
    <property type="match status" value="1"/>
</dbReference>
<evidence type="ECO:0000259" key="16">
    <source>
        <dbReference type="PROSITE" id="PS50002"/>
    </source>
</evidence>
<keyword evidence="11" id="KW-0206">Cytoskeleton</keyword>
<feature type="domain" description="SH3" evidence="16">
    <location>
        <begin position="858"/>
        <end position="920"/>
    </location>
</feature>
<dbReference type="Pfam" id="PF00018">
    <property type="entry name" value="SH3_1"/>
    <property type="match status" value="1"/>
</dbReference>
<evidence type="ECO:0000256" key="11">
    <source>
        <dbReference type="ARBA" id="ARBA00023212"/>
    </source>
</evidence>
<feature type="region of interest" description="Disordered" evidence="14">
    <location>
        <begin position="634"/>
        <end position="657"/>
    </location>
</feature>
<feature type="transmembrane region" description="Helical" evidence="15">
    <location>
        <begin position="1158"/>
        <end position="1187"/>
    </location>
</feature>
<accession>A0ABR4PBW3</accession>
<dbReference type="CDD" id="cd00174">
    <property type="entry name" value="SH3"/>
    <property type="match status" value="1"/>
</dbReference>
<dbReference type="CDD" id="cd23995">
    <property type="entry name" value="Seipin_BSCL2_like"/>
    <property type="match status" value="1"/>
</dbReference>
<dbReference type="PANTHER" id="PTHR23065:SF7">
    <property type="entry name" value="NOSTRIN, ISOFORM H"/>
    <property type="match status" value="1"/>
</dbReference>
<feature type="compositionally biased region" description="Polar residues" evidence="14">
    <location>
        <begin position="524"/>
        <end position="535"/>
    </location>
</feature>
<keyword evidence="9" id="KW-0443">Lipid metabolism</keyword>
<organism evidence="18 19">
    <name type="scientific">Phlyctema vagabunda</name>
    <dbReference type="NCBI Taxonomy" id="108571"/>
    <lineage>
        <taxon>Eukaryota</taxon>
        <taxon>Fungi</taxon>
        <taxon>Dikarya</taxon>
        <taxon>Ascomycota</taxon>
        <taxon>Pezizomycotina</taxon>
        <taxon>Leotiomycetes</taxon>
        <taxon>Helotiales</taxon>
        <taxon>Dermateaceae</taxon>
        <taxon>Phlyctema</taxon>
    </lineage>
</organism>
<evidence type="ECO:0000256" key="12">
    <source>
        <dbReference type="PROSITE-ProRule" id="PRU00192"/>
    </source>
</evidence>
<dbReference type="InterPro" id="IPR009617">
    <property type="entry name" value="Seipin"/>
</dbReference>
<evidence type="ECO:0000256" key="14">
    <source>
        <dbReference type="SAM" id="MobiDB-lite"/>
    </source>
</evidence>
<keyword evidence="19" id="KW-1185">Reference proteome</keyword>
<evidence type="ECO:0000256" key="13">
    <source>
        <dbReference type="PROSITE-ProRule" id="PRU01077"/>
    </source>
</evidence>
<evidence type="ECO:0000256" key="6">
    <source>
        <dbReference type="ARBA" id="ARBA00022692"/>
    </source>
</evidence>
<comment type="subcellular location">
    <subcellularLocation>
        <location evidence="1">Cytoplasm</location>
        <location evidence="1">Cytoskeleton</location>
    </subcellularLocation>
    <subcellularLocation>
        <location evidence="2">Endoplasmic reticulum membrane</location>
        <topology evidence="2">Multi-pass membrane protein</topology>
    </subcellularLocation>
</comment>
<feature type="transmembrane region" description="Helical" evidence="15">
    <location>
        <begin position="943"/>
        <end position="965"/>
    </location>
</feature>
<evidence type="ECO:0000256" key="7">
    <source>
        <dbReference type="ARBA" id="ARBA00022824"/>
    </source>
</evidence>
<evidence type="ECO:0000259" key="17">
    <source>
        <dbReference type="PROSITE" id="PS51741"/>
    </source>
</evidence>
<evidence type="ECO:0000256" key="10">
    <source>
        <dbReference type="ARBA" id="ARBA00023136"/>
    </source>
</evidence>
<evidence type="ECO:0000256" key="8">
    <source>
        <dbReference type="ARBA" id="ARBA00022989"/>
    </source>
</evidence>
<dbReference type="EMBL" id="JBFCZG010000006">
    <property type="protein sequence ID" value="KAL3420788.1"/>
    <property type="molecule type" value="Genomic_DNA"/>
</dbReference>
<dbReference type="CDD" id="cd07651">
    <property type="entry name" value="F-BAR_PombeCdc15_like"/>
    <property type="match status" value="1"/>
</dbReference>
<feature type="compositionally biased region" description="Polar residues" evidence="14">
    <location>
        <begin position="413"/>
        <end position="422"/>
    </location>
</feature>
<keyword evidence="6 15" id="KW-0812">Transmembrane</keyword>
<proteinExistence type="predicted"/>
<feature type="compositionally biased region" description="Basic and acidic residues" evidence="14">
    <location>
        <begin position="1202"/>
        <end position="1220"/>
    </location>
</feature>
<evidence type="ECO:0000313" key="19">
    <source>
        <dbReference type="Proteomes" id="UP001629113"/>
    </source>
</evidence>
<evidence type="ECO:0000256" key="1">
    <source>
        <dbReference type="ARBA" id="ARBA00004245"/>
    </source>
</evidence>
<dbReference type="Pfam" id="PF00611">
    <property type="entry name" value="FCH"/>
    <property type="match status" value="1"/>
</dbReference>
<evidence type="ECO:0000256" key="5">
    <source>
        <dbReference type="ARBA" id="ARBA00022553"/>
    </source>
</evidence>
<reference evidence="18 19" key="1">
    <citation type="submission" date="2024-06" db="EMBL/GenBank/DDBJ databases">
        <title>Complete genome of Phlyctema vagabunda strain 19-DSS-EL-015.</title>
        <authorList>
            <person name="Fiorenzani C."/>
        </authorList>
    </citation>
    <scope>NUCLEOTIDE SEQUENCE [LARGE SCALE GENOMIC DNA]</scope>
    <source>
        <strain evidence="18 19">19-DSS-EL-015</strain>
    </source>
</reference>
<evidence type="ECO:0000256" key="2">
    <source>
        <dbReference type="ARBA" id="ARBA00004477"/>
    </source>
</evidence>
<dbReference type="InterPro" id="IPR031160">
    <property type="entry name" value="F_BAR_dom"/>
</dbReference>
<dbReference type="InterPro" id="IPR036028">
    <property type="entry name" value="SH3-like_dom_sf"/>
</dbReference>
<feature type="compositionally biased region" description="Basic and acidic residues" evidence="14">
    <location>
        <begin position="753"/>
        <end position="762"/>
    </location>
</feature>
<feature type="domain" description="F-BAR" evidence="17">
    <location>
        <begin position="13"/>
        <end position="266"/>
    </location>
</feature>
<evidence type="ECO:0000313" key="18">
    <source>
        <dbReference type="EMBL" id="KAL3420788.1"/>
    </source>
</evidence>
<feature type="compositionally biased region" description="Polar residues" evidence="14">
    <location>
        <begin position="497"/>
        <end position="516"/>
    </location>
</feature>
<dbReference type="Proteomes" id="UP001629113">
    <property type="component" value="Unassembled WGS sequence"/>
</dbReference>
<dbReference type="Gene3D" id="1.20.1270.60">
    <property type="entry name" value="Arfaptin homology (AH) domain/BAR domain"/>
    <property type="match status" value="1"/>
</dbReference>
<feature type="compositionally biased region" description="Polar residues" evidence="14">
    <location>
        <begin position="727"/>
        <end position="739"/>
    </location>
</feature>
<dbReference type="SUPFAM" id="SSF103657">
    <property type="entry name" value="BAR/IMD domain-like"/>
    <property type="match status" value="1"/>
</dbReference>
<name>A0ABR4PBW3_9HELO</name>
<evidence type="ECO:0000256" key="3">
    <source>
        <dbReference type="ARBA" id="ARBA00022443"/>
    </source>
</evidence>
<keyword evidence="5" id="KW-0597">Phosphoprotein</keyword>
<dbReference type="Gene3D" id="2.30.30.40">
    <property type="entry name" value="SH3 Domains"/>
    <property type="match status" value="1"/>
</dbReference>
<dbReference type="SMART" id="SM00326">
    <property type="entry name" value="SH3"/>
    <property type="match status" value="1"/>
</dbReference>
<evidence type="ECO:0000256" key="4">
    <source>
        <dbReference type="ARBA" id="ARBA00022490"/>
    </source>
</evidence>
<dbReference type="PROSITE" id="PS50002">
    <property type="entry name" value="SH3"/>
    <property type="match status" value="1"/>
</dbReference>
<dbReference type="SMART" id="SM00055">
    <property type="entry name" value="FCH"/>
    <property type="match status" value="1"/>
</dbReference>
<keyword evidence="7" id="KW-0256">Endoplasmic reticulum</keyword>